<organism evidence="2 3">
    <name type="scientific">Lactococcus nasutitermitis</name>
    <dbReference type="NCBI Taxonomy" id="1652957"/>
    <lineage>
        <taxon>Bacteria</taxon>
        <taxon>Bacillati</taxon>
        <taxon>Bacillota</taxon>
        <taxon>Bacilli</taxon>
        <taxon>Lactobacillales</taxon>
        <taxon>Streptococcaceae</taxon>
        <taxon>Lactococcus</taxon>
    </lineage>
</organism>
<dbReference type="RefSeq" id="WP_213536753.1">
    <property type="nucleotide sequence ID" value="NZ_BOVQ01000009.1"/>
</dbReference>
<accession>A0ABV9JE71</accession>
<sequence>MINLKQLLKKFIHLCTSSLLLLSGFIPILALFPVQSVSAVTQTGVGILTQGSSWDTGHHTYSGQQNQATNYTIGGNDSPSIVGNWLNLVNDNQNKIGFATFNGAVSTASTFSLKATIKIDTTLIIGLGGNFENGGDALGFILTPSSNSQLQANIPNATGPNLGINGLSNTYFLGRDLYFNDDAMYDGNGSLFGWTAGGGNVMAIRNTTQSGMLNPANYPAGTTTNTTTGQAWMQAPDDNYALGLDTGIPGEVQEPISMSWTPDTTNSAPTGFNSGTLTLNLIAQTTNNGGLLGSSSVNGGLSGYTLTTHCNLQNSMSIGFVGGTGGNYSEMSVSLDSATGTINRGEQTTTVNYVNANTGASLVGWSPTTIAANVNDTLNVLAPGNTATSSPATSTSTTGTYSYVAPTAPAGYSFSSANSVTVQNYQSGGVNPNVINIEYAPNTQTASFTPWYIGGTPGTSNSITNTMANVTYALPSTSPSSPGLASALPVIANTSGLTDSIAPVPLVVVPTGYSILEVIGPNNQVYPSLGTALTANPLTDSSATVASGTPNNFAVILAPTSQTANFSYQYASGTPGYNGTAAGTGYSVPTLPSSITQSGQTGTVIANPGLSQLPAGYVASAVIAPDNSSNSLAGNADLTGALAKFPYMYYQNAPSTFGLQSNFQILVSAINQTGTVSFVWDSNTPGYNGNAGQLQASLPSQINLSGETGSAISFNPVIPTGYAIDTVVGPDGNTYTDSTTAGMNALQAAQAANPYFTDSSQRMNNFTIKLKAVQQTVTLQVNVDQSVSPIPDGGIPTTPNPQVVALGLTGARISSNDVQTGQDWLDGWITSHAGWQIVQYTDPLDNNYIDANMSLQEAVTGAGGYILGGNNTYEVSVTYSGSISLQVPSSVDFGSHTISSSNQTYTGNLNEPVTVSDTRGSDASPWTVTVAETSPITSSNGGISLEGDLEYNNQVLSTAPTQIMTTSQAEGGTTVILDAGSSPFRLNVPVDSQLATSYQGVLTWTLIVAP</sequence>
<feature type="domain" description="WxL" evidence="1">
    <location>
        <begin position="879"/>
        <end position="1010"/>
    </location>
</feature>
<dbReference type="Gene3D" id="2.60.120.200">
    <property type="match status" value="1"/>
</dbReference>
<proteinExistence type="predicted"/>
<protein>
    <submittedName>
        <fullName evidence="2">Beta strand repeat-containing protein</fullName>
    </submittedName>
</protein>
<gene>
    <name evidence="2" type="ORF">ACFO26_08890</name>
</gene>
<dbReference type="InterPro" id="IPR027994">
    <property type="entry name" value="WxL_dom"/>
</dbReference>
<dbReference type="EMBL" id="JBHSGD010000007">
    <property type="protein sequence ID" value="MFC4653023.1"/>
    <property type="molecule type" value="Genomic_DNA"/>
</dbReference>
<keyword evidence="3" id="KW-1185">Reference proteome</keyword>
<evidence type="ECO:0000259" key="1">
    <source>
        <dbReference type="Pfam" id="PF13731"/>
    </source>
</evidence>
<comment type="caution">
    <text evidence="2">The sequence shown here is derived from an EMBL/GenBank/DDBJ whole genome shotgun (WGS) entry which is preliminary data.</text>
</comment>
<reference evidence="3" key="1">
    <citation type="journal article" date="2019" name="Int. J. Syst. Evol. Microbiol.">
        <title>The Global Catalogue of Microorganisms (GCM) 10K type strain sequencing project: providing services to taxonomists for standard genome sequencing and annotation.</title>
        <authorList>
            <consortium name="The Broad Institute Genomics Platform"/>
            <consortium name="The Broad Institute Genome Sequencing Center for Infectious Disease"/>
            <person name="Wu L."/>
            <person name="Ma J."/>
        </authorList>
    </citation>
    <scope>NUCLEOTIDE SEQUENCE [LARGE SCALE GENOMIC DNA]</scope>
    <source>
        <strain evidence="3">CCUG 63287</strain>
    </source>
</reference>
<dbReference type="Pfam" id="PF13731">
    <property type="entry name" value="WxL"/>
    <property type="match status" value="1"/>
</dbReference>
<name>A0ABV9JE71_9LACT</name>
<evidence type="ECO:0000313" key="2">
    <source>
        <dbReference type="EMBL" id="MFC4653023.1"/>
    </source>
</evidence>
<evidence type="ECO:0000313" key="3">
    <source>
        <dbReference type="Proteomes" id="UP001595987"/>
    </source>
</evidence>
<dbReference type="Proteomes" id="UP001595987">
    <property type="component" value="Unassembled WGS sequence"/>
</dbReference>